<sequence length="203" mass="23337">MDELELLKKDWQKKEVHFPVLSYNEIYKMIHAKSSSIVKWIFIISVIELSLGLILALINPSIESQVVFPQWVNILVYATYPIIIFFIYRFYTNYKTISATDSVKSLIANIIKTRKTVKYYVIFNLFFAAIIFATGLYIAFTTIPGGIDFSGEVSTKQYAVLIGAIILATALFIGFILGIYYLLYGLLLKRLNRNYKELKKLEA</sequence>
<evidence type="ECO:0000256" key="1">
    <source>
        <dbReference type="SAM" id="Phobius"/>
    </source>
</evidence>
<dbReference type="EMBL" id="RAQJ01000004">
    <property type="protein sequence ID" value="RKE92233.1"/>
    <property type="molecule type" value="Genomic_DNA"/>
</dbReference>
<keyword evidence="1" id="KW-0472">Membrane</keyword>
<reference evidence="2 3" key="1">
    <citation type="submission" date="2018-09" db="EMBL/GenBank/DDBJ databases">
        <title>Genomic Encyclopedia of Archaeal and Bacterial Type Strains, Phase II (KMG-II): from individual species to whole genera.</title>
        <authorList>
            <person name="Goeker M."/>
        </authorList>
    </citation>
    <scope>NUCLEOTIDE SEQUENCE [LARGE SCALE GENOMIC DNA]</scope>
    <source>
        <strain evidence="2 3">DSM 26283</strain>
    </source>
</reference>
<proteinExistence type="predicted"/>
<dbReference type="AlphaFoldDB" id="A0A420DGM3"/>
<protein>
    <submittedName>
        <fullName evidence="2">Uncharacterized protein</fullName>
    </submittedName>
</protein>
<comment type="caution">
    <text evidence="2">The sequence shown here is derived from an EMBL/GenBank/DDBJ whole genome shotgun (WGS) entry which is preliminary data.</text>
</comment>
<feature type="transmembrane region" description="Helical" evidence="1">
    <location>
        <begin position="70"/>
        <end position="88"/>
    </location>
</feature>
<dbReference type="Proteomes" id="UP000284892">
    <property type="component" value="Unassembled WGS sequence"/>
</dbReference>
<gene>
    <name evidence="2" type="ORF">BXY80_2151</name>
</gene>
<evidence type="ECO:0000313" key="2">
    <source>
        <dbReference type="EMBL" id="RKE92233.1"/>
    </source>
</evidence>
<organism evidence="2 3">
    <name type="scientific">Ichthyenterobacterium magnum</name>
    <dbReference type="NCBI Taxonomy" id="1230530"/>
    <lineage>
        <taxon>Bacteria</taxon>
        <taxon>Pseudomonadati</taxon>
        <taxon>Bacteroidota</taxon>
        <taxon>Flavobacteriia</taxon>
        <taxon>Flavobacteriales</taxon>
        <taxon>Flavobacteriaceae</taxon>
        <taxon>Ichthyenterobacterium</taxon>
    </lineage>
</organism>
<evidence type="ECO:0000313" key="3">
    <source>
        <dbReference type="Proteomes" id="UP000284892"/>
    </source>
</evidence>
<accession>A0A420DGM3</accession>
<dbReference type="OrthoDB" id="709028at2"/>
<keyword evidence="1" id="KW-0812">Transmembrane</keyword>
<dbReference type="RefSeq" id="WP_120201753.1">
    <property type="nucleotide sequence ID" value="NZ_RAQJ01000004.1"/>
</dbReference>
<feature type="transmembrane region" description="Helical" evidence="1">
    <location>
        <begin position="37"/>
        <end position="58"/>
    </location>
</feature>
<feature type="transmembrane region" description="Helical" evidence="1">
    <location>
        <begin position="119"/>
        <end position="140"/>
    </location>
</feature>
<feature type="transmembrane region" description="Helical" evidence="1">
    <location>
        <begin position="160"/>
        <end position="183"/>
    </location>
</feature>
<name>A0A420DGM3_9FLAO</name>
<keyword evidence="3" id="KW-1185">Reference proteome</keyword>
<keyword evidence="1" id="KW-1133">Transmembrane helix</keyword>